<evidence type="ECO:0000313" key="1">
    <source>
        <dbReference type="EMBL" id="KAI8549330.1"/>
    </source>
</evidence>
<dbReference type="EMBL" id="CM046393">
    <property type="protein sequence ID" value="KAI8549330.1"/>
    <property type="molecule type" value="Genomic_DNA"/>
</dbReference>
<sequence length="79" mass="9062">MVATNQNAPNNTPIISPMEEAVKKIIEEHVAPLQTEVNRLHRLQRIQGIELTSLQMEMKALMDALREEQEQQLNNEDAQ</sequence>
<organism evidence="1 2">
    <name type="scientific">Rhododendron molle</name>
    <name type="common">Chinese azalea</name>
    <name type="synonym">Azalea mollis</name>
    <dbReference type="NCBI Taxonomy" id="49168"/>
    <lineage>
        <taxon>Eukaryota</taxon>
        <taxon>Viridiplantae</taxon>
        <taxon>Streptophyta</taxon>
        <taxon>Embryophyta</taxon>
        <taxon>Tracheophyta</taxon>
        <taxon>Spermatophyta</taxon>
        <taxon>Magnoliopsida</taxon>
        <taxon>eudicotyledons</taxon>
        <taxon>Gunneridae</taxon>
        <taxon>Pentapetalae</taxon>
        <taxon>asterids</taxon>
        <taxon>Ericales</taxon>
        <taxon>Ericaceae</taxon>
        <taxon>Ericoideae</taxon>
        <taxon>Rhodoreae</taxon>
        <taxon>Rhododendron</taxon>
    </lineage>
</organism>
<comment type="caution">
    <text evidence="1">The sequence shown here is derived from an EMBL/GenBank/DDBJ whole genome shotgun (WGS) entry which is preliminary data.</text>
</comment>
<keyword evidence="2" id="KW-1185">Reference proteome</keyword>
<accession>A0ACC0N816</accession>
<dbReference type="Proteomes" id="UP001062846">
    <property type="component" value="Chromosome 6"/>
</dbReference>
<evidence type="ECO:0000313" key="2">
    <source>
        <dbReference type="Proteomes" id="UP001062846"/>
    </source>
</evidence>
<protein>
    <submittedName>
        <fullName evidence="1">Uncharacterized protein</fullName>
    </submittedName>
</protein>
<name>A0ACC0N816_RHOML</name>
<gene>
    <name evidence="1" type="ORF">RHMOL_Rhmol06G0017100</name>
</gene>
<proteinExistence type="predicted"/>
<reference evidence="1" key="1">
    <citation type="submission" date="2022-02" db="EMBL/GenBank/DDBJ databases">
        <title>Plant Genome Project.</title>
        <authorList>
            <person name="Zhang R.-G."/>
        </authorList>
    </citation>
    <scope>NUCLEOTIDE SEQUENCE</scope>
    <source>
        <strain evidence="1">AT1</strain>
    </source>
</reference>